<dbReference type="GO" id="GO:0006309">
    <property type="term" value="P:apoptotic DNA fragmentation"/>
    <property type="evidence" value="ECO:0007669"/>
    <property type="project" value="TreeGrafter"/>
</dbReference>
<dbReference type="EC" id="3.1.22.1" evidence="4"/>
<evidence type="ECO:0000256" key="17">
    <source>
        <dbReference type="ARBA" id="ARBA00043033"/>
    </source>
</evidence>
<dbReference type="GeneTree" id="ENSGT00390000002634"/>
<dbReference type="GO" id="GO:0004531">
    <property type="term" value="F:deoxyribonuclease II activity"/>
    <property type="evidence" value="ECO:0007669"/>
    <property type="project" value="UniProtKB-EC"/>
</dbReference>
<dbReference type="Ensembl" id="ENSAPOT00000031892.1">
    <property type="protein sequence ID" value="ENSAPOP00000029123.1"/>
    <property type="gene ID" value="ENSAPOG00000014801.1"/>
</dbReference>
<accession>A0A3Q1GFM6</accession>
<dbReference type="STRING" id="80966.ENSAPOP00000029123"/>
<dbReference type="CDD" id="cd09120">
    <property type="entry name" value="PLDc_DNaseII_1"/>
    <property type="match status" value="1"/>
</dbReference>
<evidence type="ECO:0000256" key="13">
    <source>
        <dbReference type="ARBA" id="ARBA00023228"/>
    </source>
</evidence>
<evidence type="ECO:0000256" key="12">
    <source>
        <dbReference type="ARBA" id="ARBA00023180"/>
    </source>
</evidence>
<keyword evidence="13" id="KW-0458">Lysosome</keyword>
<evidence type="ECO:0000256" key="14">
    <source>
        <dbReference type="ARBA" id="ARBA00039868"/>
    </source>
</evidence>
<dbReference type="GO" id="GO:0005764">
    <property type="term" value="C:lysosome"/>
    <property type="evidence" value="ECO:0007669"/>
    <property type="project" value="UniProtKB-SubCell"/>
</dbReference>
<evidence type="ECO:0000256" key="4">
    <source>
        <dbReference type="ARBA" id="ARBA00012036"/>
    </source>
</evidence>
<keyword evidence="10" id="KW-0378">Hydrolase</keyword>
<evidence type="ECO:0000256" key="5">
    <source>
        <dbReference type="ARBA" id="ARBA00022473"/>
    </source>
</evidence>
<keyword evidence="6" id="KW-0053">Apoptosis</keyword>
<dbReference type="Proteomes" id="UP000257200">
    <property type="component" value="Unplaced"/>
</dbReference>
<dbReference type="Pfam" id="PF03265">
    <property type="entry name" value="DNase_II"/>
    <property type="match status" value="1"/>
</dbReference>
<evidence type="ECO:0000256" key="8">
    <source>
        <dbReference type="ARBA" id="ARBA00022729"/>
    </source>
</evidence>
<evidence type="ECO:0000256" key="7">
    <source>
        <dbReference type="ARBA" id="ARBA00022722"/>
    </source>
</evidence>
<evidence type="ECO:0000256" key="1">
    <source>
        <dbReference type="ARBA" id="ARBA00000447"/>
    </source>
</evidence>
<comment type="catalytic activity">
    <reaction evidence="1">
        <text>Endonucleolytic cleavage to nucleoside 3'-phosphates and 3'-phosphooligonucleotide end-products.</text>
        <dbReference type="EC" id="3.1.22.1"/>
    </reaction>
</comment>
<keyword evidence="12" id="KW-0325">Glycoprotein</keyword>
<keyword evidence="7" id="KW-0540">Nuclease</keyword>
<evidence type="ECO:0000256" key="3">
    <source>
        <dbReference type="ARBA" id="ARBA00007527"/>
    </source>
</evidence>
<sequence>MFVYIYGEGCFSERFSCEQRYHTKKTFLLSVWIFFPGCDSDVRCRNDSGAPVDWYILYKYPHKAKQPGSGLKYLYMDDRTNGWILSSKIINESGALANTLKPLLDFYTKHFGYILYNDQPPKPCPASSSHGHSKGVVMLDTQTGVWLSHSTPKFPAYRNRNFWPNNGNRNAQTFLCVTFPHATFRDIGKQLKYIHVYPFDYYIPTDFPKELGCLTKQGCYPTTSPWFRIATLTSNAGRKFYSFAKYSRF</sequence>
<proteinExistence type="inferred from homology"/>
<evidence type="ECO:0000313" key="19">
    <source>
        <dbReference type="Ensembl" id="ENSAPOP00000029123.1"/>
    </source>
</evidence>
<evidence type="ECO:0000256" key="16">
    <source>
        <dbReference type="ARBA" id="ARBA00041918"/>
    </source>
</evidence>
<evidence type="ECO:0000256" key="2">
    <source>
        <dbReference type="ARBA" id="ARBA00004371"/>
    </source>
</evidence>
<evidence type="ECO:0000256" key="15">
    <source>
        <dbReference type="ARBA" id="ARBA00041393"/>
    </source>
</evidence>
<keyword evidence="8" id="KW-0732">Signal</keyword>
<reference evidence="19" key="2">
    <citation type="submission" date="2025-09" db="UniProtKB">
        <authorList>
            <consortium name="Ensembl"/>
        </authorList>
    </citation>
    <scope>IDENTIFICATION</scope>
</reference>
<keyword evidence="11" id="KW-1015">Disulfide bond</keyword>
<comment type="function">
    <text evidence="18">Hydrolyzes DNA under acidic conditions with a preference for double-stranded DNA. Plays a major role in the clearance of nucleic acids generated through apoptosis, hence preventing autoinflammation. Necessary for proper fetal development and for definitive erythropoiesis in fetal liver and bone marrow, where it degrades nuclear DNA expelled from erythroid precursor cells.</text>
</comment>
<keyword evidence="9" id="KW-0255">Endonuclease</keyword>
<dbReference type="PANTHER" id="PTHR10858:SF9">
    <property type="entry name" value="DEOXYRIBONUCLEASE-2-ALPHA"/>
    <property type="match status" value="1"/>
</dbReference>
<keyword evidence="5" id="KW-0217">Developmental protein</keyword>
<protein>
    <recommendedName>
        <fullName evidence="14">Deoxyribonuclease-2-alpha</fullName>
        <ecNumber evidence="4">3.1.22.1</ecNumber>
    </recommendedName>
    <alternativeName>
        <fullName evidence="15">Acid DNase</fullName>
    </alternativeName>
    <alternativeName>
        <fullName evidence="17">Deoxyribonuclease II alpha</fullName>
    </alternativeName>
    <alternativeName>
        <fullName evidence="16">Lysosomal DNase II</fullName>
    </alternativeName>
</protein>
<keyword evidence="20" id="KW-1185">Reference proteome</keyword>
<evidence type="ECO:0000256" key="11">
    <source>
        <dbReference type="ARBA" id="ARBA00023157"/>
    </source>
</evidence>
<evidence type="ECO:0000313" key="20">
    <source>
        <dbReference type="Proteomes" id="UP000257200"/>
    </source>
</evidence>
<evidence type="ECO:0000256" key="6">
    <source>
        <dbReference type="ARBA" id="ARBA00022703"/>
    </source>
</evidence>
<dbReference type="PANTHER" id="PTHR10858">
    <property type="entry name" value="DEOXYRIBONUCLEASE II"/>
    <property type="match status" value="1"/>
</dbReference>
<organism evidence="19 20">
    <name type="scientific">Acanthochromis polyacanthus</name>
    <name type="common">spiny chromis</name>
    <dbReference type="NCBI Taxonomy" id="80966"/>
    <lineage>
        <taxon>Eukaryota</taxon>
        <taxon>Metazoa</taxon>
        <taxon>Chordata</taxon>
        <taxon>Craniata</taxon>
        <taxon>Vertebrata</taxon>
        <taxon>Euteleostomi</taxon>
        <taxon>Actinopterygii</taxon>
        <taxon>Neopterygii</taxon>
        <taxon>Teleostei</taxon>
        <taxon>Neoteleostei</taxon>
        <taxon>Acanthomorphata</taxon>
        <taxon>Ovalentaria</taxon>
        <taxon>Pomacentridae</taxon>
        <taxon>Acanthochromis</taxon>
    </lineage>
</organism>
<evidence type="ECO:0000256" key="9">
    <source>
        <dbReference type="ARBA" id="ARBA00022759"/>
    </source>
</evidence>
<dbReference type="InParanoid" id="A0A3Q1GFM6"/>
<evidence type="ECO:0000256" key="10">
    <source>
        <dbReference type="ARBA" id="ARBA00022801"/>
    </source>
</evidence>
<dbReference type="InterPro" id="IPR004947">
    <property type="entry name" value="DNase_II"/>
</dbReference>
<comment type="subcellular location">
    <subcellularLocation>
        <location evidence="2">Lysosome</location>
    </subcellularLocation>
</comment>
<name>A0A3Q1GFM6_9TELE</name>
<evidence type="ECO:0000256" key="18">
    <source>
        <dbReference type="ARBA" id="ARBA00045381"/>
    </source>
</evidence>
<comment type="similarity">
    <text evidence="3">Belongs to the DNase II family.</text>
</comment>
<dbReference type="AlphaFoldDB" id="A0A3Q1GFM6"/>
<reference evidence="19" key="1">
    <citation type="submission" date="2025-08" db="UniProtKB">
        <authorList>
            <consortium name="Ensembl"/>
        </authorList>
    </citation>
    <scope>IDENTIFICATION</scope>
</reference>